<dbReference type="SMART" id="SM01008">
    <property type="entry name" value="Ald_Xan_dh_C"/>
    <property type="match status" value="1"/>
</dbReference>
<evidence type="ECO:0000259" key="9">
    <source>
        <dbReference type="PROSITE" id="PS51387"/>
    </source>
</evidence>
<keyword evidence="7" id="KW-0411">Iron-sulfur</keyword>
<gene>
    <name evidence="10" type="ORF">K1W69_16880</name>
</gene>
<evidence type="ECO:0000256" key="4">
    <source>
        <dbReference type="ARBA" id="ARBA00022723"/>
    </source>
</evidence>
<keyword evidence="2" id="KW-0285">Flavoprotein</keyword>
<evidence type="ECO:0000256" key="6">
    <source>
        <dbReference type="ARBA" id="ARBA00023004"/>
    </source>
</evidence>
<evidence type="ECO:0000313" key="11">
    <source>
        <dbReference type="Proteomes" id="UP001196509"/>
    </source>
</evidence>
<dbReference type="InterPro" id="IPR037165">
    <property type="entry name" value="AldOxase/xan_DH_Mopterin-bd_sf"/>
</dbReference>
<dbReference type="SUPFAM" id="SSF54665">
    <property type="entry name" value="CO dehydrogenase molybdoprotein N-domain-like"/>
    <property type="match status" value="1"/>
</dbReference>
<evidence type="ECO:0000256" key="8">
    <source>
        <dbReference type="ARBA" id="ARBA00034078"/>
    </source>
</evidence>
<dbReference type="PIRSF" id="PIRSF000127">
    <property type="entry name" value="Xanthine_DH"/>
    <property type="match status" value="1"/>
</dbReference>
<dbReference type="Pfam" id="PF01315">
    <property type="entry name" value="Ald_Xan_dh_C"/>
    <property type="match status" value="1"/>
</dbReference>
<dbReference type="InterPro" id="IPR036683">
    <property type="entry name" value="CO_DH_flav_C_dom_sf"/>
</dbReference>
<dbReference type="Proteomes" id="UP001196509">
    <property type="component" value="Unassembled WGS sequence"/>
</dbReference>
<keyword evidence="6" id="KW-0408">Iron</keyword>
<feature type="domain" description="FAD-binding PCMH-type" evidence="9">
    <location>
        <begin position="1"/>
        <end position="182"/>
    </location>
</feature>
<dbReference type="Gene3D" id="3.30.390.50">
    <property type="entry name" value="CO dehydrogenase flavoprotein, C-terminal domain"/>
    <property type="match status" value="1"/>
</dbReference>
<comment type="caution">
    <text evidence="10">The sequence shown here is derived from an EMBL/GenBank/DDBJ whole genome shotgun (WGS) entry which is preliminary data.</text>
</comment>
<dbReference type="RefSeq" id="WP_220229596.1">
    <property type="nucleotide sequence ID" value="NZ_JAICBX010000003.1"/>
</dbReference>
<evidence type="ECO:0000256" key="2">
    <source>
        <dbReference type="ARBA" id="ARBA00022630"/>
    </source>
</evidence>
<protein>
    <submittedName>
        <fullName evidence="10">Molybdopterin-dependent oxidoreductase</fullName>
    </submittedName>
</protein>
<dbReference type="PANTHER" id="PTHR11908:SF157">
    <property type="entry name" value="XANTHINE DEHYDROGENASE SUBUNIT D-RELATED"/>
    <property type="match status" value="1"/>
</dbReference>
<evidence type="ECO:0000256" key="7">
    <source>
        <dbReference type="ARBA" id="ARBA00023014"/>
    </source>
</evidence>
<dbReference type="EMBL" id="JAICBX010000003">
    <property type="protein sequence ID" value="MBW8638873.1"/>
    <property type="molecule type" value="Genomic_DNA"/>
</dbReference>
<reference evidence="10" key="1">
    <citation type="submission" date="2021-08" db="EMBL/GenBank/DDBJ databases">
        <title>Hoeflea bacterium WL0058 sp. nov., isolated from the sediment.</title>
        <authorList>
            <person name="Wang L."/>
            <person name="Zhang D."/>
        </authorList>
    </citation>
    <scope>NUCLEOTIDE SEQUENCE</scope>
    <source>
        <strain evidence="10">WL0058</strain>
    </source>
</reference>
<dbReference type="InterPro" id="IPR016169">
    <property type="entry name" value="FAD-bd_PCMH_sub2"/>
</dbReference>
<dbReference type="InterPro" id="IPR016208">
    <property type="entry name" value="Ald_Oxase/xanthine_DH-like"/>
</dbReference>
<keyword evidence="3" id="KW-0001">2Fe-2S</keyword>
<dbReference type="Gene3D" id="3.30.365.10">
    <property type="entry name" value="Aldehyde oxidase/xanthine dehydrogenase, molybdopterin binding domain"/>
    <property type="match status" value="4"/>
</dbReference>
<dbReference type="AlphaFoldDB" id="A0AAE3D2S4"/>
<dbReference type="InterPro" id="IPR008274">
    <property type="entry name" value="AldOxase/xan_DH_MoCoBD1"/>
</dbReference>
<comment type="cofactor">
    <cofactor evidence="1">
        <name>Mo-molybdopterin</name>
        <dbReference type="ChEBI" id="CHEBI:71302"/>
    </cofactor>
</comment>
<dbReference type="Pfam" id="PF20256">
    <property type="entry name" value="MoCoBD_2"/>
    <property type="match status" value="1"/>
</dbReference>
<evidence type="ECO:0000256" key="5">
    <source>
        <dbReference type="ARBA" id="ARBA00022827"/>
    </source>
</evidence>
<dbReference type="PANTHER" id="PTHR11908">
    <property type="entry name" value="XANTHINE DEHYDROGENASE"/>
    <property type="match status" value="1"/>
</dbReference>
<dbReference type="InterPro" id="IPR005107">
    <property type="entry name" value="CO_DH_flav_C"/>
</dbReference>
<keyword evidence="5" id="KW-0274">FAD</keyword>
<evidence type="ECO:0000256" key="1">
    <source>
        <dbReference type="ARBA" id="ARBA00001924"/>
    </source>
</evidence>
<dbReference type="SUPFAM" id="SSF56003">
    <property type="entry name" value="Molybdenum cofactor-binding domain"/>
    <property type="match status" value="1"/>
</dbReference>
<dbReference type="InterPro" id="IPR016167">
    <property type="entry name" value="FAD-bd_PCMH_sub1"/>
</dbReference>
<dbReference type="Gene3D" id="3.30.465.10">
    <property type="match status" value="1"/>
</dbReference>
<dbReference type="GO" id="GO:0005506">
    <property type="term" value="F:iron ion binding"/>
    <property type="evidence" value="ECO:0007669"/>
    <property type="project" value="InterPro"/>
</dbReference>
<dbReference type="InterPro" id="IPR046867">
    <property type="entry name" value="AldOxase/xan_DH_MoCoBD2"/>
</dbReference>
<organism evidence="10 11">
    <name type="scientific">Flavimaribacter sediminis</name>
    <dbReference type="NCBI Taxonomy" id="2865987"/>
    <lineage>
        <taxon>Bacteria</taxon>
        <taxon>Pseudomonadati</taxon>
        <taxon>Pseudomonadota</taxon>
        <taxon>Alphaproteobacteria</taxon>
        <taxon>Hyphomicrobiales</taxon>
        <taxon>Rhizobiaceae</taxon>
        <taxon>Flavimaribacter</taxon>
    </lineage>
</organism>
<dbReference type="InterPro" id="IPR036318">
    <property type="entry name" value="FAD-bd_PCMH-like_sf"/>
</dbReference>
<dbReference type="SUPFAM" id="SSF56176">
    <property type="entry name" value="FAD-binding/transporter-associated domain-like"/>
    <property type="match status" value="1"/>
</dbReference>
<dbReference type="Pfam" id="PF03450">
    <property type="entry name" value="CO_deh_flav_C"/>
    <property type="match status" value="1"/>
</dbReference>
<evidence type="ECO:0000256" key="3">
    <source>
        <dbReference type="ARBA" id="ARBA00022714"/>
    </source>
</evidence>
<dbReference type="GO" id="GO:0051537">
    <property type="term" value="F:2 iron, 2 sulfur cluster binding"/>
    <property type="evidence" value="ECO:0007669"/>
    <property type="project" value="UniProtKB-KW"/>
</dbReference>
<dbReference type="SUPFAM" id="SSF55447">
    <property type="entry name" value="CO dehydrogenase flavoprotein C-terminal domain-like"/>
    <property type="match status" value="1"/>
</dbReference>
<dbReference type="SMART" id="SM01092">
    <property type="entry name" value="CO_deh_flav_C"/>
    <property type="match status" value="1"/>
</dbReference>
<dbReference type="Pfam" id="PF02738">
    <property type="entry name" value="MoCoBD_1"/>
    <property type="match status" value="1"/>
</dbReference>
<dbReference type="GO" id="GO:0016491">
    <property type="term" value="F:oxidoreductase activity"/>
    <property type="evidence" value="ECO:0007669"/>
    <property type="project" value="InterPro"/>
</dbReference>
<keyword evidence="11" id="KW-1185">Reference proteome</keyword>
<evidence type="ECO:0000313" key="10">
    <source>
        <dbReference type="EMBL" id="MBW8638873.1"/>
    </source>
</evidence>
<accession>A0AAE3D2S4</accession>
<dbReference type="InterPro" id="IPR036856">
    <property type="entry name" value="Ald_Oxase/Xan_DH_a/b_sf"/>
</dbReference>
<dbReference type="Gene3D" id="3.30.43.10">
    <property type="entry name" value="Uridine Diphospho-n-acetylenolpyruvylglucosamine Reductase, domain 2"/>
    <property type="match status" value="1"/>
</dbReference>
<dbReference type="InterPro" id="IPR016166">
    <property type="entry name" value="FAD-bd_PCMH"/>
</dbReference>
<dbReference type="Pfam" id="PF00941">
    <property type="entry name" value="FAD_binding_5"/>
    <property type="match status" value="1"/>
</dbReference>
<dbReference type="InterPro" id="IPR002346">
    <property type="entry name" value="Mopterin_DH_FAD-bd"/>
</dbReference>
<proteinExistence type="predicted"/>
<dbReference type="PROSITE" id="PS51387">
    <property type="entry name" value="FAD_PCMH"/>
    <property type="match status" value="1"/>
</dbReference>
<dbReference type="GO" id="GO:0071949">
    <property type="term" value="F:FAD binding"/>
    <property type="evidence" value="ECO:0007669"/>
    <property type="project" value="InterPro"/>
</dbReference>
<dbReference type="Gene3D" id="3.90.1170.50">
    <property type="entry name" value="Aldehyde oxidase/xanthine dehydrogenase, a/b hammerhead"/>
    <property type="match status" value="1"/>
</dbReference>
<dbReference type="InterPro" id="IPR000674">
    <property type="entry name" value="Ald_Oxase/Xan_DH_a/b"/>
</dbReference>
<keyword evidence="4" id="KW-0479">Metal-binding</keyword>
<comment type="cofactor">
    <cofactor evidence="8">
        <name>[2Fe-2S] cluster</name>
        <dbReference type="ChEBI" id="CHEBI:190135"/>
    </cofactor>
</comment>
<name>A0AAE3D2S4_9HYPH</name>
<sequence length="1047" mass="110541">MRVVHPDSLTEAQEIARDAGGTACFVAGATALQLLWANGGAKPDILIDLGGIAKSRGVVAEGGDIRIGALTTLSDVASDEGLQTGAPLLAHAIGSVAGPAVRNLATIGGNIANRNGCLLPVLLALEARLVVFRSGAMREIALAEWLGETATATDIVCSVNVTAPGEGAVWIHRKVGLRRVFTPSVVAVAGVVHFDSSRLGECRIAVGGGVVTPSRLVSAEKALQGRSIESCDWASVSETIMREVEAPDDLFRSGAYRRKAAAGTIVHALKAKLDGVADYVHADPAPPTLASGEIALGKQMLPDRWFTRPDMPEKVDATLSYLTDVREDGMLVGRILRAGVPHARLLSIDVSAAEALPGVAAVVTHRDIRGENGFGIVFQDQPALCHDKVRYAGDPVAAVAAVDAATAEAALGLIRVAYEPLPLVDDPEIALEPQSEAVHDSGNLQTELHLDRGDVDAGFLEAAHVVEEIYEMPRQMHGFLETEGGYARLEADGTLHVAAGGQHNYRDRMQLSRILGLPEERIRVTSSPTGGAFGGKDELTVQPALALLALKSGKAVRLHLDRPESVLAGTKRNPMRLRMRTGCDKDGRLVAQEVDLVSDSGAYASLSPGVLETALEHAAGPYVIDNIRTRGRLAYTNNGVGGAFRGFGANQMTFAVECQMDRLAALCGLSPNDIRRRNLRTPGMPGFLGQRVSLTERCDEMLEAAMTSRLWSCERGLSPDGADYVGVGMALSYQGNGLGTIPHDEGGGVLRLAEDGRIEALLGLDELGQGLHAATVSQVADFVGCARDDVRPITGDTLLAPDSGSTTASRGSYVLWNTARRTAPEFVRRMIAAAGLRLGREPEDLCLVAGGIADRRSNSGDLLISYVDLAAALDPDERPSVSTHFAFPKTEHDRGNARYIFAFGATIARVAVSRATGEARVLDLDLHSAAGPVIDVASYLGQMEGGAIQGLGFTLLEDSLMRDGAYLTTNLDTYMMPGVADTAERLSVFAQESLDEGDDLGPRGVGELGIASVTPAIVNAVGDAIGYWPSRSPLSAEALLDHMETMQ</sequence>